<dbReference type="InterPro" id="IPR051673">
    <property type="entry name" value="SSDNA_exonuclease_RecJ"/>
</dbReference>
<evidence type="ECO:0000259" key="8">
    <source>
        <dbReference type="Pfam" id="PF17768"/>
    </source>
</evidence>
<keyword evidence="4" id="KW-0378">Hydrolase</keyword>
<dbReference type="InterPro" id="IPR001667">
    <property type="entry name" value="DDH_dom"/>
</dbReference>
<dbReference type="AlphaFoldDB" id="A0A955KZY1"/>
<reference evidence="9" key="2">
    <citation type="journal article" date="2021" name="Microbiome">
        <title>Successional dynamics and alternative stable states in a saline activated sludge microbial community over 9 years.</title>
        <authorList>
            <person name="Wang Y."/>
            <person name="Ye J."/>
            <person name="Ju F."/>
            <person name="Liu L."/>
            <person name="Boyd J.A."/>
            <person name="Deng Y."/>
            <person name="Parks D.H."/>
            <person name="Jiang X."/>
            <person name="Yin X."/>
            <person name="Woodcroft B.J."/>
            <person name="Tyson G.W."/>
            <person name="Hugenholtz P."/>
            <person name="Polz M.F."/>
            <person name="Zhang T."/>
        </authorList>
    </citation>
    <scope>NUCLEOTIDE SEQUENCE</scope>
    <source>
        <strain evidence="9">HKST-UBA12</strain>
    </source>
</reference>
<evidence type="ECO:0000259" key="7">
    <source>
        <dbReference type="Pfam" id="PF02272"/>
    </source>
</evidence>
<dbReference type="PANTHER" id="PTHR30255:SF2">
    <property type="entry name" value="SINGLE-STRANDED-DNA-SPECIFIC EXONUCLEASE RECJ"/>
    <property type="match status" value="1"/>
</dbReference>
<evidence type="ECO:0000259" key="6">
    <source>
        <dbReference type="Pfam" id="PF01368"/>
    </source>
</evidence>
<evidence type="ECO:0000256" key="2">
    <source>
        <dbReference type="ARBA" id="ARBA00019841"/>
    </source>
</evidence>
<comment type="similarity">
    <text evidence="1">Belongs to the RecJ family.</text>
</comment>
<feature type="non-terminal residue" evidence="9">
    <location>
        <position position="449"/>
    </location>
</feature>
<evidence type="ECO:0000256" key="5">
    <source>
        <dbReference type="ARBA" id="ARBA00022839"/>
    </source>
</evidence>
<gene>
    <name evidence="9" type="ORF">KC640_03830</name>
</gene>
<keyword evidence="5" id="KW-0269">Exonuclease</keyword>
<feature type="domain" description="DHHA1" evidence="7">
    <location>
        <begin position="242"/>
        <end position="329"/>
    </location>
</feature>
<dbReference type="SUPFAM" id="SSF64182">
    <property type="entry name" value="DHH phosphoesterases"/>
    <property type="match status" value="1"/>
</dbReference>
<evidence type="ECO:0000256" key="4">
    <source>
        <dbReference type="ARBA" id="ARBA00022801"/>
    </source>
</evidence>
<dbReference type="EMBL" id="JAGQLI010000225">
    <property type="protein sequence ID" value="MCA9379534.1"/>
    <property type="molecule type" value="Genomic_DNA"/>
</dbReference>
<protein>
    <recommendedName>
        <fullName evidence="2">Single-stranded-DNA-specific exonuclease RecJ</fullName>
    </recommendedName>
</protein>
<feature type="domain" description="RecJ OB" evidence="8">
    <location>
        <begin position="343"/>
        <end position="449"/>
    </location>
</feature>
<dbReference type="Pfam" id="PF01368">
    <property type="entry name" value="DHH"/>
    <property type="match status" value="1"/>
</dbReference>
<dbReference type="InterPro" id="IPR003156">
    <property type="entry name" value="DHHA1_dom"/>
</dbReference>
<feature type="non-terminal residue" evidence="9">
    <location>
        <position position="1"/>
    </location>
</feature>
<sequence>DGYGLSDSSVQSILDQGGQLIITVDCGIKDVGRVKEYVAGGLEFVITDHHTLPEDSDGKRFVSEEALSVVHPRYPGHEYPFPDICGTTVAWKLCQAIAAESGLDDKLEEYLDLVALATACDVMPLVDENRIIVAHGLDHLRSTDKLGLQQLVTIAGHSLPDIDTYHLGYVIGPRLNAAGRLESALDSLRLLTTTSHRQAADLAGKLQSLNLQRQEMTQSLLDEAEAQIAEMPVDQRLFLVHGEGWPEGIVGLVAGKLAEKYSRPVLVASQSGDELVGSARGPESFHLADSLRKLTHLLTRHGGHAQAAGFGIKADKLGQFTDEITALAKTKLGKGKLEPKLDIDLLTDLELVSLAELENLQAFGPFGFGNPRPIWAFLGLQVLSAKAIGKQQQHLKFTLANEKGQTISALAFRAKPEWREFVPGEVVDVAGDVNINEWNGRKEIQLIVK</sequence>
<reference evidence="9" key="1">
    <citation type="submission" date="2020-04" db="EMBL/GenBank/DDBJ databases">
        <authorList>
            <person name="Zhang T."/>
        </authorList>
    </citation>
    <scope>NUCLEOTIDE SEQUENCE</scope>
    <source>
        <strain evidence="9">HKST-UBA12</strain>
    </source>
</reference>
<dbReference type="Pfam" id="PF17768">
    <property type="entry name" value="RecJ_OB"/>
    <property type="match status" value="1"/>
</dbReference>
<evidence type="ECO:0000256" key="3">
    <source>
        <dbReference type="ARBA" id="ARBA00022722"/>
    </source>
</evidence>
<name>A0A955KZY1_9BACT</name>
<keyword evidence="3" id="KW-0540">Nuclease</keyword>
<dbReference type="GO" id="GO:0004527">
    <property type="term" value="F:exonuclease activity"/>
    <property type="evidence" value="ECO:0007669"/>
    <property type="project" value="UniProtKB-KW"/>
</dbReference>
<proteinExistence type="inferred from homology"/>
<dbReference type="PANTHER" id="PTHR30255">
    <property type="entry name" value="SINGLE-STRANDED-DNA-SPECIFIC EXONUCLEASE RECJ"/>
    <property type="match status" value="1"/>
</dbReference>
<evidence type="ECO:0000256" key="1">
    <source>
        <dbReference type="ARBA" id="ARBA00005915"/>
    </source>
</evidence>
<dbReference type="InterPro" id="IPR038763">
    <property type="entry name" value="DHH_sf"/>
</dbReference>
<dbReference type="Gene3D" id="3.90.1640.30">
    <property type="match status" value="1"/>
</dbReference>
<dbReference type="Pfam" id="PF02272">
    <property type="entry name" value="DHHA1"/>
    <property type="match status" value="1"/>
</dbReference>
<evidence type="ECO:0000313" key="10">
    <source>
        <dbReference type="Proteomes" id="UP000760819"/>
    </source>
</evidence>
<dbReference type="Gene3D" id="3.10.310.30">
    <property type="match status" value="1"/>
</dbReference>
<dbReference type="GO" id="GO:0003676">
    <property type="term" value="F:nucleic acid binding"/>
    <property type="evidence" value="ECO:0007669"/>
    <property type="project" value="InterPro"/>
</dbReference>
<dbReference type="InterPro" id="IPR041122">
    <property type="entry name" value="RecJ_OB"/>
</dbReference>
<dbReference type="Proteomes" id="UP000760819">
    <property type="component" value="Unassembled WGS sequence"/>
</dbReference>
<evidence type="ECO:0000313" key="9">
    <source>
        <dbReference type="EMBL" id="MCA9379534.1"/>
    </source>
</evidence>
<feature type="domain" description="DDH" evidence="6">
    <location>
        <begin position="12"/>
        <end position="118"/>
    </location>
</feature>
<organism evidence="9 10">
    <name type="scientific">Candidatus Dojkabacteria bacterium</name>
    <dbReference type="NCBI Taxonomy" id="2099670"/>
    <lineage>
        <taxon>Bacteria</taxon>
        <taxon>Candidatus Dojkabacteria</taxon>
    </lineage>
</organism>
<accession>A0A955KZY1</accession>
<comment type="caution">
    <text evidence="9">The sequence shown here is derived from an EMBL/GenBank/DDBJ whole genome shotgun (WGS) entry which is preliminary data.</text>
</comment>